<dbReference type="Pfam" id="PF13038">
    <property type="entry name" value="DUF3899"/>
    <property type="match status" value="1"/>
</dbReference>
<evidence type="ECO:0000313" key="4">
    <source>
        <dbReference type="Proteomes" id="UP000281813"/>
    </source>
</evidence>
<evidence type="ECO:0000259" key="2">
    <source>
        <dbReference type="Pfam" id="PF13038"/>
    </source>
</evidence>
<dbReference type="InterPro" id="IPR025007">
    <property type="entry name" value="DUF3899"/>
</dbReference>
<name>A0A494Z007_9BACI</name>
<protein>
    <submittedName>
        <fullName evidence="3">DUF3899 domain-containing protein</fullName>
    </submittedName>
</protein>
<accession>A0A494Z007</accession>
<dbReference type="EMBL" id="RBZO01000011">
    <property type="protein sequence ID" value="RKQ15850.1"/>
    <property type="molecule type" value="Genomic_DNA"/>
</dbReference>
<proteinExistence type="predicted"/>
<keyword evidence="1" id="KW-1133">Transmembrane helix</keyword>
<reference evidence="3 4" key="1">
    <citation type="journal article" date="2015" name="Antonie Van Leeuwenhoek">
        <title>Oceanobacillus bengalensis sp. nov., a bacterium isolated from seawater of the Bay of Bengal.</title>
        <authorList>
            <person name="Yongchang O."/>
            <person name="Xiang W."/>
            <person name="Wang G."/>
        </authorList>
    </citation>
    <scope>NUCLEOTIDE SEQUENCE [LARGE SCALE GENOMIC DNA]</scope>
    <source>
        <strain evidence="3 4">MCCC 1K00260</strain>
    </source>
</reference>
<feature type="transmembrane region" description="Helical" evidence="1">
    <location>
        <begin position="61"/>
        <end position="81"/>
    </location>
</feature>
<dbReference type="Proteomes" id="UP000281813">
    <property type="component" value="Unassembled WGS sequence"/>
</dbReference>
<feature type="transmembrane region" description="Helical" evidence="1">
    <location>
        <begin position="131"/>
        <end position="152"/>
    </location>
</feature>
<gene>
    <name evidence="3" type="ORF">D8M05_08805</name>
</gene>
<evidence type="ECO:0000313" key="3">
    <source>
        <dbReference type="EMBL" id="RKQ15850.1"/>
    </source>
</evidence>
<sequence>MRRYYLFLIEECSYDILLLAITNAEILCKGENRMNKKGIFLLLNITVTVLLVFIFSDGYGIIHFVNGFFFISFAYLIVLLFQLTIRGGFYNGITFGFRRFRSIMSRDRDYLEEWKDKPLPSEKTNDTFYSFLKFQTIALIGIFLLLMFLYYLL</sequence>
<organism evidence="3 4">
    <name type="scientific">Oceanobacillus bengalensis</name>
    <dbReference type="NCBI Taxonomy" id="1435466"/>
    <lineage>
        <taxon>Bacteria</taxon>
        <taxon>Bacillati</taxon>
        <taxon>Bacillota</taxon>
        <taxon>Bacilli</taxon>
        <taxon>Bacillales</taxon>
        <taxon>Bacillaceae</taxon>
        <taxon>Oceanobacillus</taxon>
    </lineage>
</organism>
<comment type="caution">
    <text evidence="3">The sequence shown here is derived from an EMBL/GenBank/DDBJ whole genome shotgun (WGS) entry which is preliminary data.</text>
</comment>
<feature type="domain" description="DUF3899" evidence="2">
    <location>
        <begin position="66"/>
        <end position="149"/>
    </location>
</feature>
<dbReference type="OrthoDB" id="2989943at2"/>
<dbReference type="AlphaFoldDB" id="A0A494Z007"/>
<feature type="transmembrane region" description="Helical" evidence="1">
    <location>
        <begin position="39"/>
        <end position="55"/>
    </location>
</feature>
<keyword evidence="1" id="KW-0472">Membrane</keyword>
<keyword evidence="4" id="KW-1185">Reference proteome</keyword>
<keyword evidence="1" id="KW-0812">Transmembrane</keyword>
<evidence type="ECO:0000256" key="1">
    <source>
        <dbReference type="SAM" id="Phobius"/>
    </source>
</evidence>